<evidence type="ECO:0000259" key="5">
    <source>
        <dbReference type="PROSITE" id="PS50931"/>
    </source>
</evidence>
<dbReference type="Gene3D" id="3.40.190.10">
    <property type="entry name" value="Periplasmic binding protein-like II"/>
    <property type="match status" value="2"/>
</dbReference>
<dbReference type="InterPro" id="IPR036388">
    <property type="entry name" value="WH-like_DNA-bd_sf"/>
</dbReference>
<comment type="caution">
    <text evidence="6">The sequence shown here is derived from an EMBL/GenBank/DDBJ whole genome shotgun (WGS) entry which is preliminary data.</text>
</comment>
<evidence type="ECO:0000256" key="4">
    <source>
        <dbReference type="ARBA" id="ARBA00023163"/>
    </source>
</evidence>
<dbReference type="Pfam" id="PF03466">
    <property type="entry name" value="LysR_substrate"/>
    <property type="match status" value="1"/>
</dbReference>
<feature type="domain" description="HTH lysR-type" evidence="5">
    <location>
        <begin position="2"/>
        <end position="59"/>
    </location>
</feature>
<name>A0A0R1Q3Z6_9LACO</name>
<accession>A0A0R1Q3Z6</accession>
<keyword evidence="4" id="KW-0804">Transcription</keyword>
<dbReference type="InterPro" id="IPR036390">
    <property type="entry name" value="WH_DNA-bd_sf"/>
</dbReference>
<dbReference type="PANTHER" id="PTHR30346:SF29">
    <property type="entry name" value="LYSR SUBSTRATE-BINDING"/>
    <property type="match status" value="1"/>
</dbReference>
<protein>
    <submittedName>
        <fullName evidence="6">LysR family transcriptional regulator</fullName>
    </submittedName>
</protein>
<keyword evidence="3" id="KW-0238">DNA-binding</keyword>
<dbReference type="Gene3D" id="1.10.10.10">
    <property type="entry name" value="Winged helix-like DNA-binding domain superfamily/Winged helix DNA-binding domain"/>
    <property type="match status" value="1"/>
</dbReference>
<dbReference type="Proteomes" id="UP000051155">
    <property type="component" value="Unassembled WGS sequence"/>
</dbReference>
<dbReference type="GO" id="GO:0003700">
    <property type="term" value="F:DNA-binding transcription factor activity"/>
    <property type="evidence" value="ECO:0007669"/>
    <property type="project" value="InterPro"/>
</dbReference>
<dbReference type="STRING" id="1423812.FD20_GL000747"/>
<dbReference type="EMBL" id="AZEG01000018">
    <property type="protein sequence ID" value="KRL36938.1"/>
    <property type="molecule type" value="Genomic_DNA"/>
</dbReference>
<dbReference type="InterPro" id="IPR000847">
    <property type="entry name" value="LysR_HTH_N"/>
</dbReference>
<dbReference type="SUPFAM" id="SSF53850">
    <property type="entry name" value="Periplasmic binding protein-like II"/>
    <property type="match status" value="1"/>
</dbReference>
<keyword evidence="2" id="KW-0805">Transcription regulation</keyword>
<dbReference type="PANTHER" id="PTHR30346">
    <property type="entry name" value="TRANSCRIPTIONAL DUAL REGULATOR HCAR-RELATED"/>
    <property type="match status" value="1"/>
</dbReference>
<proteinExistence type="inferred from homology"/>
<gene>
    <name evidence="6" type="ORF">FD20_GL000747</name>
</gene>
<keyword evidence="7" id="KW-1185">Reference proteome</keyword>
<dbReference type="GO" id="GO:0032993">
    <property type="term" value="C:protein-DNA complex"/>
    <property type="evidence" value="ECO:0007669"/>
    <property type="project" value="TreeGrafter"/>
</dbReference>
<dbReference type="AlphaFoldDB" id="A0A0R1Q3Z6"/>
<organism evidence="6 7">
    <name type="scientific">Liquorilactobacillus uvarum DSM 19971</name>
    <dbReference type="NCBI Taxonomy" id="1423812"/>
    <lineage>
        <taxon>Bacteria</taxon>
        <taxon>Bacillati</taxon>
        <taxon>Bacillota</taxon>
        <taxon>Bacilli</taxon>
        <taxon>Lactobacillales</taxon>
        <taxon>Lactobacillaceae</taxon>
        <taxon>Liquorilactobacillus</taxon>
    </lineage>
</organism>
<dbReference type="Pfam" id="PF00126">
    <property type="entry name" value="HTH_1"/>
    <property type="match status" value="1"/>
</dbReference>
<evidence type="ECO:0000256" key="3">
    <source>
        <dbReference type="ARBA" id="ARBA00023125"/>
    </source>
</evidence>
<evidence type="ECO:0000256" key="1">
    <source>
        <dbReference type="ARBA" id="ARBA00009437"/>
    </source>
</evidence>
<sequence length="305" mass="33869">MLNIWRLQLLVQLEKLGTMRLVAEVMLVSPATVSTQLRVLENETNTVLLEKVGRNVELTIAGQKLVKQVTPILNQLESVTNEIEDSSQRIQGTVRIVAFSSALQTIVIPAASQIKKQHPQINMTLTEMEPDQSMPALDSHQFDIAVIAYFGAENLGVNNDYKLIKLGTDHLQVLVGKDSPLSDNEDISINELKNQHWILEPQNAYLAGAVHKLCNNAGFKPNVLGICQSYTTLQKAVSCNLAVGILPTLAITEPLTQIKLLNFKPTTVRHIYLVIRKPQMSVRAIQVMVQAIQEQAARVFLPAER</sequence>
<dbReference type="PROSITE" id="PS50931">
    <property type="entry name" value="HTH_LYSR"/>
    <property type="match status" value="1"/>
</dbReference>
<reference evidence="6 7" key="1">
    <citation type="journal article" date="2015" name="Genome Announc.">
        <title>Expanding the biotechnology potential of lactobacilli through comparative genomics of 213 strains and associated genera.</title>
        <authorList>
            <person name="Sun Z."/>
            <person name="Harris H.M."/>
            <person name="McCann A."/>
            <person name="Guo C."/>
            <person name="Argimon S."/>
            <person name="Zhang W."/>
            <person name="Yang X."/>
            <person name="Jeffery I.B."/>
            <person name="Cooney J.C."/>
            <person name="Kagawa T.F."/>
            <person name="Liu W."/>
            <person name="Song Y."/>
            <person name="Salvetti E."/>
            <person name="Wrobel A."/>
            <person name="Rasinkangas P."/>
            <person name="Parkhill J."/>
            <person name="Rea M.C."/>
            <person name="O'Sullivan O."/>
            <person name="Ritari J."/>
            <person name="Douillard F.P."/>
            <person name="Paul Ross R."/>
            <person name="Yang R."/>
            <person name="Briner A.E."/>
            <person name="Felis G.E."/>
            <person name="de Vos W.M."/>
            <person name="Barrangou R."/>
            <person name="Klaenhammer T.R."/>
            <person name="Caufield P.W."/>
            <person name="Cui Y."/>
            <person name="Zhang H."/>
            <person name="O'Toole P.W."/>
        </authorList>
    </citation>
    <scope>NUCLEOTIDE SEQUENCE [LARGE SCALE GENOMIC DNA]</scope>
    <source>
        <strain evidence="6 7">DSM 19971</strain>
    </source>
</reference>
<evidence type="ECO:0000313" key="7">
    <source>
        <dbReference type="Proteomes" id="UP000051155"/>
    </source>
</evidence>
<comment type="similarity">
    <text evidence="1">Belongs to the LysR transcriptional regulatory family.</text>
</comment>
<dbReference type="InterPro" id="IPR005119">
    <property type="entry name" value="LysR_subst-bd"/>
</dbReference>
<dbReference type="OrthoDB" id="9803735at2"/>
<dbReference type="PATRIC" id="fig|1423812.3.peg.813"/>
<evidence type="ECO:0000256" key="2">
    <source>
        <dbReference type="ARBA" id="ARBA00023015"/>
    </source>
</evidence>
<evidence type="ECO:0000313" key="6">
    <source>
        <dbReference type="EMBL" id="KRL36938.1"/>
    </source>
</evidence>
<dbReference type="SUPFAM" id="SSF46785">
    <property type="entry name" value="Winged helix' DNA-binding domain"/>
    <property type="match status" value="1"/>
</dbReference>
<dbReference type="GO" id="GO:0003677">
    <property type="term" value="F:DNA binding"/>
    <property type="evidence" value="ECO:0007669"/>
    <property type="project" value="UniProtKB-KW"/>
</dbReference>
<dbReference type="RefSeq" id="WP_057737744.1">
    <property type="nucleotide sequence ID" value="NZ_AZEG01000018.1"/>
</dbReference>